<feature type="transmembrane region" description="Helical" evidence="9">
    <location>
        <begin position="241"/>
        <end position="261"/>
    </location>
</feature>
<dbReference type="OrthoDB" id="297496at2759"/>
<protein>
    <recommendedName>
        <fullName evidence="10">Potassium channel domain-containing protein</fullName>
    </recommendedName>
</protein>
<feature type="transmembrane region" description="Helical" evidence="9">
    <location>
        <begin position="427"/>
        <end position="450"/>
    </location>
</feature>
<dbReference type="AlphaFoldDB" id="A0A6I8TMU6"/>
<reference evidence="11 12" key="1">
    <citation type="submission" date="2017-06" db="EMBL/GenBank/DDBJ databases">
        <title>Aedes aegypti genome working group (AGWG) sequencing and assembly.</title>
        <authorList>
            <consortium name="Aedes aegypti Genome Working Group (AGWG)"/>
            <person name="Matthews B.J."/>
        </authorList>
    </citation>
    <scope>NUCLEOTIDE SEQUENCE [LARGE SCALE GENOMIC DNA]</scope>
    <source>
        <strain evidence="11 12">LVP_AGWG</strain>
    </source>
</reference>
<dbReference type="Gene3D" id="1.10.287.70">
    <property type="match status" value="1"/>
</dbReference>
<reference evidence="11" key="2">
    <citation type="submission" date="2020-05" db="UniProtKB">
        <authorList>
            <consortium name="EnsemblMetazoa"/>
        </authorList>
    </citation>
    <scope>IDENTIFICATION</scope>
    <source>
        <strain evidence="11">LVP_AGWG</strain>
    </source>
</reference>
<evidence type="ECO:0000256" key="7">
    <source>
        <dbReference type="ARBA" id="ARBA00023303"/>
    </source>
</evidence>
<evidence type="ECO:0000256" key="6">
    <source>
        <dbReference type="ARBA" id="ARBA00023136"/>
    </source>
</evidence>
<feature type="transmembrane region" description="Helical" evidence="9">
    <location>
        <begin position="219"/>
        <end position="235"/>
    </location>
</feature>
<dbReference type="GO" id="GO:0022841">
    <property type="term" value="F:potassium ion leak channel activity"/>
    <property type="evidence" value="ECO:0007669"/>
    <property type="project" value="TreeGrafter"/>
</dbReference>
<feature type="transmembrane region" description="Helical" evidence="9">
    <location>
        <begin position="396"/>
        <end position="415"/>
    </location>
</feature>
<dbReference type="Pfam" id="PF07885">
    <property type="entry name" value="Ion_trans_2"/>
    <property type="match status" value="2"/>
</dbReference>
<evidence type="ECO:0000313" key="11">
    <source>
        <dbReference type="EnsemblMetazoa" id="AAEL011786-PC"/>
    </source>
</evidence>
<gene>
    <name evidence="11" type="primary">5575382</name>
</gene>
<keyword evidence="7 8" id="KW-0407">Ion channel</keyword>
<keyword evidence="6 9" id="KW-0472">Membrane</keyword>
<evidence type="ECO:0000256" key="5">
    <source>
        <dbReference type="ARBA" id="ARBA00023065"/>
    </source>
</evidence>
<proteinExistence type="inferred from homology"/>
<evidence type="ECO:0000256" key="3">
    <source>
        <dbReference type="ARBA" id="ARBA00022692"/>
    </source>
</evidence>
<name>A0A6I8TMU6_AEDAE</name>
<dbReference type="EnsemblMetazoa" id="AAEL011786-RB">
    <property type="protein sequence ID" value="AAEL011786-PB"/>
    <property type="gene ID" value="AAEL011786"/>
</dbReference>
<keyword evidence="12" id="KW-1185">Reference proteome</keyword>
<feature type="transmembrane region" description="Helical" evidence="9">
    <location>
        <begin position="71"/>
        <end position="99"/>
    </location>
</feature>
<evidence type="ECO:0000259" key="10">
    <source>
        <dbReference type="Pfam" id="PF07885"/>
    </source>
</evidence>
<dbReference type="InParanoid" id="A0A6I8TMU6"/>
<evidence type="ECO:0000256" key="4">
    <source>
        <dbReference type="ARBA" id="ARBA00022989"/>
    </source>
</evidence>
<dbReference type="PANTHER" id="PTHR11003:SF257">
    <property type="entry name" value="POTASSIUM CHANNEL DOMAIN-CONTAINING PROTEIN"/>
    <property type="match status" value="1"/>
</dbReference>
<keyword evidence="2 8" id="KW-0813">Transport</keyword>
<evidence type="ECO:0000313" key="12">
    <source>
        <dbReference type="Proteomes" id="UP000008820"/>
    </source>
</evidence>
<evidence type="ECO:0000256" key="8">
    <source>
        <dbReference type="RuleBase" id="RU003857"/>
    </source>
</evidence>
<comment type="subcellular location">
    <subcellularLocation>
        <location evidence="1">Membrane</location>
        <topology evidence="1">Multi-pass membrane protein</topology>
    </subcellularLocation>
</comment>
<feature type="domain" description="Potassium channel" evidence="10">
    <location>
        <begin position="213"/>
        <end position="268"/>
    </location>
</feature>
<feature type="transmembrane region" description="Helical" evidence="9">
    <location>
        <begin position="368"/>
        <end position="390"/>
    </location>
</feature>
<evidence type="ECO:0000256" key="9">
    <source>
        <dbReference type="SAM" id="Phobius"/>
    </source>
</evidence>
<keyword evidence="3 8" id="KW-0812">Transmembrane</keyword>
<dbReference type="FunCoup" id="A0A6I8TMU6">
    <property type="interactions" value="39"/>
</dbReference>
<comment type="similarity">
    <text evidence="8">Belongs to the two pore domain potassium channel (TC 1.A.1.8) family.</text>
</comment>
<evidence type="ECO:0000256" key="2">
    <source>
        <dbReference type="ARBA" id="ARBA00022448"/>
    </source>
</evidence>
<keyword evidence="5 8" id="KW-0406">Ion transport</keyword>
<feature type="domain" description="Potassium channel" evidence="10">
    <location>
        <begin position="380"/>
        <end position="453"/>
    </location>
</feature>
<dbReference type="PRINTS" id="PR01333">
    <property type="entry name" value="2POREKCHANEL"/>
</dbReference>
<organism evidence="11 12">
    <name type="scientific">Aedes aegypti</name>
    <name type="common">Yellowfever mosquito</name>
    <name type="synonym">Culex aegypti</name>
    <dbReference type="NCBI Taxonomy" id="7159"/>
    <lineage>
        <taxon>Eukaryota</taxon>
        <taxon>Metazoa</taxon>
        <taxon>Ecdysozoa</taxon>
        <taxon>Arthropoda</taxon>
        <taxon>Hexapoda</taxon>
        <taxon>Insecta</taxon>
        <taxon>Pterygota</taxon>
        <taxon>Neoptera</taxon>
        <taxon>Endopterygota</taxon>
        <taxon>Diptera</taxon>
        <taxon>Nematocera</taxon>
        <taxon>Culicoidea</taxon>
        <taxon>Culicidae</taxon>
        <taxon>Culicinae</taxon>
        <taxon>Aedini</taxon>
        <taxon>Aedes</taxon>
        <taxon>Stegomyia</taxon>
    </lineage>
</organism>
<accession>A0A6I8TMU6</accession>
<dbReference type="InterPro" id="IPR013099">
    <property type="entry name" value="K_chnl_dom"/>
</dbReference>
<dbReference type="PANTHER" id="PTHR11003">
    <property type="entry name" value="POTASSIUM CHANNEL, SUBFAMILY K"/>
    <property type="match status" value="1"/>
</dbReference>
<dbReference type="GO" id="GO:0005886">
    <property type="term" value="C:plasma membrane"/>
    <property type="evidence" value="ECO:0007669"/>
    <property type="project" value="TreeGrafter"/>
</dbReference>
<sequence length="480" mass="53831">MAEKEAIRYQYGSYTPLMKQSNNGMSTLQRSEMSTALKNGTQTSTTIAISSKKPSKTGCCSSCRGKKSSSFWAALLTNLGICTLLFGYTLLGSFIFLAIEGGASQMQQRMLASTNRQLKPLSTRSDSNLTLSQQLLHEAIEARQRTVENIWDITVSLNILYRENWTRLASLEIARFQEQLIKRLTEEMASQLDNLSPAASAVMVAQPSLHDYEWTFSRSFFYSLTILSTIGYGNIAPRTTLGMIVTLAYALLGIPLTLVYLSSTGGMLAKVARGVFSRVFCCCLCSNCGYCCYDEKRMAEKERRMKRKRQQMELRAQHIALQEPYYVRSGSLHNNLHSPEKQVPMISDIDSITGTDSESRTSMHGLSILAPILLCIAMMSIYVALGAFALYKLEDWPIIDGVYFCFMCLSTIGFGDMVPGLRKESTLTTWFCSVYIMSGMALTAMCFNVLHEEIMHRLKHVVEIQKKLKLNDDHNDFLAS</sequence>
<dbReference type="EnsemblMetazoa" id="AAEL011786-RC">
    <property type="protein sequence ID" value="AAEL011786-PC"/>
    <property type="gene ID" value="AAEL011786"/>
</dbReference>
<dbReference type="GO" id="GO:0030322">
    <property type="term" value="P:stabilization of membrane potential"/>
    <property type="evidence" value="ECO:0007669"/>
    <property type="project" value="TreeGrafter"/>
</dbReference>
<dbReference type="GO" id="GO:0015271">
    <property type="term" value="F:outward rectifier potassium channel activity"/>
    <property type="evidence" value="ECO:0007669"/>
    <property type="project" value="TreeGrafter"/>
</dbReference>
<dbReference type="InterPro" id="IPR003280">
    <property type="entry name" value="2pore_dom_K_chnl"/>
</dbReference>
<dbReference type="Proteomes" id="UP000008820">
    <property type="component" value="Chromosome 3"/>
</dbReference>
<evidence type="ECO:0000256" key="1">
    <source>
        <dbReference type="ARBA" id="ARBA00004141"/>
    </source>
</evidence>
<dbReference type="SUPFAM" id="SSF81324">
    <property type="entry name" value="Voltage-gated potassium channels"/>
    <property type="match status" value="2"/>
</dbReference>
<keyword evidence="4 9" id="KW-1133">Transmembrane helix</keyword>